<feature type="transmembrane region" description="Helical" evidence="8">
    <location>
        <begin position="80"/>
        <end position="102"/>
    </location>
</feature>
<keyword evidence="3" id="KW-1003">Cell membrane</keyword>
<dbReference type="CDD" id="cd06261">
    <property type="entry name" value="TM_PBP2"/>
    <property type="match status" value="2"/>
</dbReference>
<sequence length="527" mass="55900">MSNAARSGRGSESADSAIRRVISRRPITVSPVVVVLAVLAAVTTALPLGYLVAKASSRGLENLVEEIWQRRTLELTVRSLGLAFVVTMASLAIGLGGAFALVRTDLPGRKFFNVMLALPLAMPSYVAAYAWISWIPSLAGFWGAALVITSISFPFVLLPVTASMRRIDASQEDVARSLGMGPTRVAFSLTLRQVRPAATAGALMVCLYTLSDFGAVATMRFESFTWVIFGAYRAGFNPTRAAILALVLVAIAIVLVWAELSVRGTGSSARIGGGASRQPRRIALGVMRWPAVLAVASVGLVTLVIPIGLVVRWFFDAANVGIDWSRLLTALRETVLVSAMATVAVIVLAVPTGVLSARVRTRWAQSTERVVFVAHALPGIVIGLAVVYVGIRLVPSLYQRVPMLVFAYVVLFCSLAVGSIRASVEQTPGSIEEAARSLGLSRTAVLRRVTIPLSRPGILAGAALVFLTVMKELPATILLRPTGMETMSTELWSHTSVADYAGAAPYALVLVLVAALPAAVLTLNRDA</sequence>
<comment type="subcellular location">
    <subcellularLocation>
        <location evidence="1">Cell inner membrane</location>
        <topology evidence="1">Multi-pass membrane protein</topology>
    </subcellularLocation>
</comment>
<dbReference type="GO" id="GO:0055085">
    <property type="term" value="P:transmembrane transport"/>
    <property type="evidence" value="ECO:0007669"/>
    <property type="project" value="InterPro"/>
</dbReference>
<feature type="transmembrane region" description="Helical" evidence="8">
    <location>
        <begin position="500"/>
        <end position="523"/>
    </location>
</feature>
<keyword evidence="4" id="KW-0997">Cell inner membrane</keyword>
<evidence type="ECO:0000256" key="1">
    <source>
        <dbReference type="ARBA" id="ARBA00004429"/>
    </source>
</evidence>
<feature type="transmembrane region" description="Helical" evidence="8">
    <location>
        <begin position="397"/>
        <end position="417"/>
    </location>
</feature>
<dbReference type="InterPro" id="IPR000515">
    <property type="entry name" value="MetI-like"/>
</dbReference>
<accession>A0A6J6H2I2</accession>
<evidence type="ECO:0000256" key="7">
    <source>
        <dbReference type="ARBA" id="ARBA00023136"/>
    </source>
</evidence>
<feature type="domain" description="ABC transmembrane type-1" evidence="9">
    <location>
        <begin position="331"/>
        <end position="521"/>
    </location>
</feature>
<feature type="transmembrane region" description="Helical" evidence="8">
    <location>
        <begin position="114"/>
        <end position="132"/>
    </location>
</feature>
<dbReference type="Pfam" id="PF00528">
    <property type="entry name" value="BPD_transp_1"/>
    <property type="match status" value="2"/>
</dbReference>
<keyword evidence="5 8" id="KW-0812">Transmembrane</keyword>
<organism evidence="10">
    <name type="scientific">freshwater metagenome</name>
    <dbReference type="NCBI Taxonomy" id="449393"/>
    <lineage>
        <taxon>unclassified sequences</taxon>
        <taxon>metagenomes</taxon>
        <taxon>ecological metagenomes</taxon>
    </lineage>
</organism>
<gene>
    <name evidence="10" type="ORF">UFOPK1835_00735</name>
</gene>
<evidence type="ECO:0000256" key="8">
    <source>
        <dbReference type="SAM" id="Phobius"/>
    </source>
</evidence>
<evidence type="ECO:0000256" key="3">
    <source>
        <dbReference type="ARBA" id="ARBA00022475"/>
    </source>
</evidence>
<evidence type="ECO:0000259" key="9">
    <source>
        <dbReference type="PROSITE" id="PS50928"/>
    </source>
</evidence>
<feature type="transmembrane region" description="Helical" evidence="8">
    <location>
        <begin position="335"/>
        <end position="357"/>
    </location>
</feature>
<dbReference type="PANTHER" id="PTHR43357">
    <property type="entry name" value="INNER MEMBRANE ABC TRANSPORTER PERMEASE PROTEIN YDCV"/>
    <property type="match status" value="1"/>
</dbReference>
<keyword evidence="7 8" id="KW-0472">Membrane</keyword>
<feature type="transmembrane region" description="Helical" evidence="8">
    <location>
        <begin position="29"/>
        <end position="53"/>
    </location>
</feature>
<proteinExistence type="predicted"/>
<feature type="transmembrane region" description="Helical" evidence="8">
    <location>
        <begin position="241"/>
        <end position="260"/>
    </location>
</feature>
<feature type="domain" description="ABC transmembrane type-1" evidence="9">
    <location>
        <begin position="76"/>
        <end position="257"/>
    </location>
</feature>
<feature type="transmembrane region" description="Helical" evidence="8">
    <location>
        <begin position="138"/>
        <end position="158"/>
    </location>
</feature>
<dbReference type="EMBL" id="CAEZUP010000023">
    <property type="protein sequence ID" value="CAB4605504.1"/>
    <property type="molecule type" value="Genomic_DNA"/>
</dbReference>
<dbReference type="AlphaFoldDB" id="A0A6J6H2I2"/>
<dbReference type="PROSITE" id="PS50928">
    <property type="entry name" value="ABC_TM1"/>
    <property type="match status" value="2"/>
</dbReference>
<evidence type="ECO:0000256" key="4">
    <source>
        <dbReference type="ARBA" id="ARBA00022519"/>
    </source>
</evidence>
<name>A0A6J6H2I2_9ZZZZ</name>
<evidence type="ECO:0000256" key="6">
    <source>
        <dbReference type="ARBA" id="ARBA00022989"/>
    </source>
</evidence>
<evidence type="ECO:0000256" key="2">
    <source>
        <dbReference type="ARBA" id="ARBA00022448"/>
    </source>
</evidence>
<feature type="transmembrane region" description="Helical" evidence="8">
    <location>
        <begin position="289"/>
        <end position="315"/>
    </location>
</feature>
<dbReference type="GO" id="GO:0005886">
    <property type="term" value="C:plasma membrane"/>
    <property type="evidence" value="ECO:0007669"/>
    <property type="project" value="UniProtKB-SubCell"/>
</dbReference>
<dbReference type="InterPro" id="IPR035906">
    <property type="entry name" value="MetI-like_sf"/>
</dbReference>
<protein>
    <submittedName>
        <fullName evidence="10">Unannotated protein</fullName>
    </submittedName>
</protein>
<keyword evidence="2" id="KW-0813">Transport</keyword>
<feature type="transmembrane region" description="Helical" evidence="8">
    <location>
        <begin position="457"/>
        <end position="480"/>
    </location>
</feature>
<dbReference type="PANTHER" id="PTHR43357:SF3">
    <property type="entry name" value="FE(3+)-TRANSPORT SYSTEM PERMEASE PROTEIN FBPB 2"/>
    <property type="match status" value="1"/>
</dbReference>
<reference evidence="10" key="1">
    <citation type="submission" date="2020-05" db="EMBL/GenBank/DDBJ databases">
        <authorList>
            <person name="Chiriac C."/>
            <person name="Salcher M."/>
            <person name="Ghai R."/>
            <person name="Kavagutti S V."/>
        </authorList>
    </citation>
    <scope>NUCLEOTIDE SEQUENCE</scope>
</reference>
<evidence type="ECO:0000313" key="10">
    <source>
        <dbReference type="EMBL" id="CAB4605504.1"/>
    </source>
</evidence>
<keyword evidence="6 8" id="KW-1133">Transmembrane helix</keyword>
<dbReference type="SUPFAM" id="SSF161098">
    <property type="entry name" value="MetI-like"/>
    <property type="match status" value="2"/>
</dbReference>
<dbReference type="Gene3D" id="1.10.3720.10">
    <property type="entry name" value="MetI-like"/>
    <property type="match status" value="2"/>
</dbReference>
<feature type="transmembrane region" description="Helical" evidence="8">
    <location>
        <begin position="197"/>
        <end position="221"/>
    </location>
</feature>
<feature type="transmembrane region" description="Helical" evidence="8">
    <location>
        <begin position="369"/>
        <end position="391"/>
    </location>
</feature>
<evidence type="ECO:0000256" key="5">
    <source>
        <dbReference type="ARBA" id="ARBA00022692"/>
    </source>
</evidence>